<evidence type="ECO:0000256" key="4">
    <source>
        <dbReference type="ARBA" id="ARBA00023186"/>
    </source>
</evidence>
<dbReference type="RefSeq" id="WP_188997676.1">
    <property type="nucleotide sequence ID" value="NZ_BMHP01000006.1"/>
</dbReference>
<sequence length="111" mass="12809">MNKTISGLEELTQHMMSQLNRASYEELSNFVDQRQVLVDEIRLMAAESPLTAEELERLRNVLSHDAVILGRMQMLKSEAGDWLQQRGQAKIQRNVYEAAYSPDSILMDKRK</sequence>
<reference evidence="8" key="1">
    <citation type="journal article" date="2014" name="Int. J. Syst. Evol. Microbiol.">
        <title>Complete genome sequence of Corynebacterium casei LMG S-19264T (=DSM 44701T), isolated from a smear-ripened cheese.</title>
        <authorList>
            <consortium name="US DOE Joint Genome Institute (JGI-PGF)"/>
            <person name="Walter F."/>
            <person name="Albersmeier A."/>
            <person name="Kalinowski J."/>
            <person name="Ruckert C."/>
        </authorList>
    </citation>
    <scope>NUCLEOTIDE SEQUENCE</scope>
    <source>
        <strain evidence="8">CGMCC 1.15178</strain>
    </source>
</reference>
<evidence type="ECO:0000256" key="7">
    <source>
        <dbReference type="ARBA" id="ARBA00093797"/>
    </source>
</evidence>
<dbReference type="Proteomes" id="UP000612456">
    <property type="component" value="Unassembled WGS sequence"/>
</dbReference>
<accession>A0A916ZE82</accession>
<reference evidence="8" key="2">
    <citation type="submission" date="2020-09" db="EMBL/GenBank/DDBJ databases">
        <authorList>
            <person name="Sun Q."/>
            <person name="Zhou Y."/>
        </authorList>
    </citation>
    <scope>NUCLEOTIDE SEQUENCE</scope>
    <source>
        <strain evidence="8">CGMCC 1.15178</strain>
    </source>
</reference>
<name>A0A916ZE82_9BACL</name>
<keyword evidence="4" id="KW-0143">Chaperone</keyword>
<proteinExistence type="inferred from homology"/>
<evidence type="ECO:0000256" key="1">
    <source>
        <dbReference type="ARBA" id="ARBA00004514"/>
    </source>
</evidence>
<evidence type="ECO:0000313" key="9">
    <source>
        <dbReference type="Proteomes" id="UP000612456"/>
    </source>
</evidence>
<dbReference type="AlphaFoldDB" id="A0A916ZE82"/>
<comment type="similarity">
    <text evidence="6">Belongs to the bacillales FliT family.</text>
</comment>
<evidence type="ECO:0000256" key="3">
    <source>
        <dbReference type="ARBA" id="ARBA00022795"/>
    </source>
</evidence>
<organism evidence="8 9">
    <name type="scientific">Paenibacillus nasutitermitis</name>
    <dbReference type="NCBI Taxonomy" id="1652958"/>
    <lineage>
        <taxon>Bacteria</taxon>
        <taxon>Bacillati</taxon>
        <taxon>Bacillota</taxon>
        <taxon>Bacilli</taxon>
        <taxon>Bacillales</taxon>
        <taxon>Paenibacillaceae</taxon>
        <taxon>Paenibacillus</taxon>
    </lineage>
</organism>
<evidence type="ECO:0000256" key="6">
    <source>
        <dbReference type="ARBA" id="ARBA00093785"/>
    </source>
</evidence>
<keyword evidence="9" id="KW-1185">Reference proteome</keyword>
<dbReference type="InterPro" id="IPR008622">
    <property type="entry name" value="FliT"/>
</dbReference>
<keyword evidence="2" id="KW-0963">Cytoplasm</keyword>
<gene>
    <name evidence="8" type="ORF">GCM10010911_58530</name>
</gene>
<dbReference type="EMBL" id="BMHP01000006">
    <property type="protein sequence ID" value="GGD92181.1"/>
    <property type="molecule type" value="Genomic_DNA"/>
</dbReference>
<comment type="function">
    <text evidence="5">May act as an export chaperone for the filament capping protein FliD.</text>
</comment>
<evidence type="ECO:0000256" key="5">
    <source>
        <dbReference type="ARBA" id="ARBA00093765"/>
    </source>
</evidence>
<keyword evidence="3" id="KW-1005">Bacterial flagellum biogenesis</keyword>
<comment type="subcellular location">
    <subcellularLocation>
        <location evidence="1">Cytoplasm</location>
        <location evidence="1">Cytosol</location>
    </subcellularLocation>
</comment>
<protein>
    <recommendedName>
        <fullName evidence="7">Flagellar protein FliT</fullName>
    </recommendedName>
</protein>
<evidence type="ECO:0000256" key="2">
    <source>
        <dbReference type="ARBA" id="ARBA00022490"/>
    </source>
</evidence>
<comment type="caution">
    <text evidence="8">The sequence shown here is derived from an EMBL/GenBank/DDBJ whole genome shotgun (WGS) entry which is preliminary data.</text>
</comment>
<evidence type="ECO:0000313" key="8">
    <source>
        <dbReference type="EMBL" id="GGD92181.1"/>
    </source>
</evidence>
<dbReference type="Pfam" id="PF05400">
    <property type="entry name" value="FliT"/>
    <property type="match status" value="1"/>
</dbReference>